<feature type="compositionally biased region" description="Gly residues" evidence="8">
    <location>
        <begin position="841"/>
        <end position="853"/>
    </location>
</feature>
<dbReference type="InterPro" id="IPR006626">
    <property type="entry name" value="PbH1"/>
</dbReference>
<dbReference type="NCBIfam" id="TIGR01376">
    <property type="entry name" value="POMP_repeat"/>
    <property type="match status" value="1"/>
</dbReference>
<evidence type="ECO:0000256" key="4">
    <source>
        <dbReference type="ARBA" id="ARBA00022525"/>
    </source>
</evidence>
<keyword evidence="9" id="KW-0812">Transmembrane</keyword>
<gene>
    <name evidence="10" type="ORF">MmiHf6_11540</name>
</gene>
<dbReference type="AlphaFoldDB" id="A0AA96UZZ7"/>
<evidence type="ECO:0000256" key="2">
    <source>
        <dbReference type="ARBA" id="ARBA00004442"/>
    </source>
</evidence>
<keyword evidence="11" id="KW-1185">Reference proteome</keyword>
<proteinExistence type="predicted"/>
<evidence type="ECO:0000256" key="6">
    <source>
        <dbReference type="ARBA" id="ARBA00023136"/>
    </source>
</evidence>
<dbReference type="GO" id="GO:0005576">
    <property type="term" value="C:extracellular region"/>
    <property type="evidence" value="ECO:0007669"/>
    <property type="project" value="UniProtKB-SubCell"/>
</dbReference>
<dbReference type="InterPro" id="IPR003368">
    <property type="entry name" value="POMP_repeat"/>
</dbReference>
<dbReference type="SMART" id="SM00710">
    <property type="entry name" value="PbH1"/>
    <property type="match status" value="14"/>
</dbReference>
<dbReference type="Pfam" id="PF02415">
    <property type="entry name" value="Chlam_PMP"/>
    <property type="match status" value="1"/>
</dbReference>
<evidence type="ECO:0000313" key="10">
    <source>
        <dbReference type="EMBL" id="WNY23832.1"/>
    </source>
</evidence>
<evidence type="ECO:0000256" key="7">
    <source>
        <dbReference type="ARBA" id="ARBA00023237"/>
    </source>
</evidence>
<dbReference type="RefSeq" id="WP_316556999.1">
    <property type="nucleotide sequence ID" value="NZ_CP131059.1"/>
</dbReference>
<dbReference type="EMBL" id="CP131059">
    <property type="protein sequence ID" value="WNY23832.1"/>
    <property type="molecule type" value="Genomic_DNA"/>
</dbReference>
<evidence type="ECO:0008006" key="12">
    <source>
        <dbReference type="Google" id="ProtNLM"/>
    </source>
</evidence>
<evidence type="ECO:0000256" key="1">
    <source>
        <dbReference type="ARBA" id="ARBA00004196"/>
    </source>
</evidence>
<evidence type="ECO:0000256" key="3">
    <source>
        <dbReference type="ARBA" id="ARBA00004613"/>
    </source>
</evidence>
<organism evidence="10 11">
    <name type="scientific">Methanimicrococcus hongohii</name>
    <dbReference type="NCBI Taxonomy" id="3028295"/>
    <lineage>
        <taxon>Archaea</taxon>
        <taxon>Methanobacteriati</taxon>
        <taxon>Methanobacteriota</taxon>
        <taxon>Stenosarchaea group</taxon>
        <taxon>Methanomicrobia</taxon>
        <taxon>Methanosarcinales</taxon>
        <taxon>Methanosarcinaceae</taxon>
        <taxon>Methanimicrococcus</taxon>
    </lineage>
</organism>
<accession>A0AA96UZZ7</accession>
<reference evidence="10 11" key="1">
    <citation type="submission" date="2023-07" db="EMBL/GenBank/DDBJ databases">
        <title>Closed genoem sequence of Methanomicrococcus sp. Hf6.</title>
        <authorList>
            <person name="Poehlein A."/>
            <person name="Protasov E."/>
            <person name="Platt K."/>
            <person name="Reeh H."/>
            <person name="Daniel R."/>
            <person name="Brune A."/>
        </authorList>
    </citation>
    <scope>NUCLEOTIDE SEQUENCE [LARGE SCALE GENOMIC DNA]</scope>
    <source>
        <strain evidence="10 11">Hf6</strain>
    </source>
</reference>
<keyword evidence="6 9" id="KW-0472">Membrane</keyword>
<dbReference type="PANTHER" id="PTHR11319:SF35">
    <property type="entry name" value="OUTER MEMBRANE PROTEIN PMPC-RELATED"/>
    <property type="match status" value="1"/>
</dbReference>
<sequence>MYTQKMKTVFLVLFVLAAVSVFAGTASAETIPVSAGTEFRAAIDQINNNSDADNTILLTTDIEIEDALFTAEDYDAADYGTNLNEKVIGINYSKTGTLTIQSDSSGSYKIHSTCTKPNYYPFLNVSGNNITIVAENVSFDGIGMNLKKITDVQINDIRIYNCNNSGMRIDSSENLTLLNVSITECRNDVGGGLHIWYSDNMTIRDCNISNNAAIGVGSSDPRPGSAAPQPLGGGIHILESTVDICGETTICGNIVDGYGGIPNGAGIEADRTYLKIYNEANISNNKVLAAGSATNAVGGGIAMKLAEFENMDRVGGLEIFDSVTISENYAMQGSGIYITNEDGENYICNISGYVKIANNTAEATEVLRSNSGSNANGAGIFTFSFLNLSDNVLISGNKATDISSNPAATSGGGIGAQAPVSISDDVIITKNAAGSGAGMFSFDAVMLSNNISIDQNHANSRGGGLYLDGYSGNKSVISGQVMIQNNTADEEGGGIFGTRAVQMELSDSVSVSDNAAPEGGGIYLRHGSSAAISDNVLIENNTADKRSGFGGGIFVLNHSIADISGNAVIRHNTAKAYAGGIFAVLGEVHISDNVLISENEATDGGGIFVQQGSLVTLSNNTTIEKNYANLDSGFGGGLFLMDSNAVIFGARDESVTFSQNTAADSGGAVYIYILDDSDSELDKYKSFVKATDESNLVFSDNFASVGYLWNSTDQSLSKSENYVLNNLPEMKNTTFTKPFTNAYNNYDIVFSTGDPVYPLFVEIQYYTDSVNSSNLVGAEGFNFYSGMALTESLIVSELGADWINLYQEDGYKSGALQETLPMTLSGDTVLTVLYVQNESGGNPGGNPDGGNGTGNATVIDPKPPSPGPETSVPPGDGGSGSRNPGPEAKPIIVVLLFMVSVACFAYVGKSEYENEYRS</sequence>
<dbReference type="Gene3D" id="2.160.20.10">
    <property type="entry name" value="Single-stranded right-handed beta-helix, Pectin lyase-like"/>
    <property type="match status" value="2"/>
</dbReference>
<keyword evidence="5" id="KW-0732">Signal</keyword>
<dbReference type="InterPro" id="IPR011050">
    <property type="entry name" value="Pectin_lyase_fold/virulence"/>
</dbReference>
<dbReference type="InterPro" id="IPR012334">
    <property type="entry name" value="Pectin_lyas_fold"/>
</dbReference>
<evidence type="ECO:0000313" key="11">
    <source>
        <dbReference type="Proteomes" id="UP001302978"/>
    </source>
</evidence>
<keyword evidence="7" id="KW-0998">Cell outer membrane</keyword>
<dbReference type="GeneID" id="85195730"/>
<feature type="transmembrane region" description="Helical" evidence="9">
    <location>
        <begin position="891"/>
        <end position="908"/>
    </location>
</feature>
<evidence type="ECO:0000256" key="9">
    <source>
        <dbReference type="SAM" id="Phobius"/>
    </source>
</evidence>
<dbReference type="KEGG" id="mehf:MmiHf6_11540"/>
<comment type="subcellular location">
    <subcellularLocation>
        <location evidence="1">Cell envelope</location>
    </subcellularLocation>
    <subcellularLocation>
        <location evidence="2">Cell outer membrane</location>
    </subcellularLocation>
    <subcellularLocation>
        <location evidence="3">Secreted</location>
    </subcellularLocation>
</comment>
<keyword evidence="9" id="KW-1133">Transmembrane helix</keyword>
<protein>
    <recommendedName>
        <fullName evidence="12">Right handed beta helix domain-containing protein</fullName>
    </recommendedName>
</protein>
<keyword evidence="4" id="KW-0964">Secreted</keyword>
<dbReference type="Proteomes" id="UP001302978">
    <property type="component" value="Chromosome"/>
</dbReference>
<dbReference type="PANTHER" id="PTHR11319">
    <property type="entry name" value="G PROTEIN-COUPLED RECEPTOR-RELATED"/>
    <property type="match status" value="1"/>
</dbReference>
<feature type="region of interest" description="Disordered" evidence="8">
    <location>
        <begin position="836"/>
        <end position="885"/>
    </location>
</feature>
<evidence type="ECO:0000256" key="8">
    <source>
        <dbReference type="SAM" id="MobiDB-lite"/>
    </source>
</evidence>
<name>A0AA96UZZ7_9EURY</name>
<evidence type="ECO:0000256" key="5">
    <source>
        <dbReference type="ARBA" id="ARBA00022729"/>
    </source>
</evidence>
<dbReference type="SUPFAM" id="SSF51126">
    <property type="entry name" value="Pectin lyase-like"/>
    <property type="match status" value="3"/>
</dbReference>